<proteinExistence type="predicted"/>
<name>A0ABW6R823_9NOCA</name>
<gene>
    <name evidence="1" type="ORF">ACFYV7_39205</name>
</gene>
<dbReference type="EMBL" id="JBIAPI010000016">
    <property type="protein sequence ID" value="MFF3228875.1"/>
    <property type="molecule type" value="Genomic_DNA"/>
</dbReference>
<reference evidence="1 2" key="1">
    <citation type="submission" date="2024-10" db="EMBL/GenBank/DDBJ databases">
        <title>The Natural Products Discovery Center: Release of the First 8490 Sequenced Strains for Exploring Actinobacteria Biosynthetic Diversity.</title>
        <authorList>
            <person name="Kalkreuter E."/>
            <person name="Kautsar S.A."/>
            <person name="Yang D."/>
            <person name="Bader C.D."/>
            <person name="Teijaro C.N."/>
            <person name="Fluegel L."/>
            <person name="Davis C.M."/>
            <person name="Simpson J.R."/>
            <person name="Lauterbach L."/>
            <person name="Steele A.D."/>
            <person name="Gui C."/>
            <person name="Meng S."/>
            <person name="Li G."/>
            <person name="Viehrig K."/>
            <person name="Ye F."/>
            <person name="Su P."/>
            <person name="Kiefer A.F."/>
            <person name="Nichols A."/>
            <person name="Cepeda A.J."/>
            <person name="Yan W."/>
            <person name="Fan B."/>
            <person name="Jiang Y."/>
            <person name="Adhikari A."/>
            <person name="Zheng C.-J."/>
            <person name="Schuster L."/>
            <person name="Cowan T.M."/>
            <person name="Smanski M.J."/>
            <person name="Chevrette M.G."/>
            <person name="De Carvalho L.P.S."/>
            <person name="Shen B."/>
        </authorList>
    </citation>
    <scope>NUCLEOTIDE SEQUENCE [LARGE SCALE GENOMIC DNA]</scope>
    <source>
        <strain evidence="1 2">NPDC003040</strain>
    </source>
</reference>
<dbReference type="RefSeq" id="WP_387726022.1">
    <property type="nucleotide sequence ID" value="NZ_JBIAPI010000016.1"/>
</dbReference>
<dbReference type="InterPro" id="IPR027595">
    <property type="entry name" value="CHP04338"/>
</dbReference>
<dbReference type="Proteomes" id="UP001601948">
    <property type="component" value="Unassembled WGS sequence"/>
</dbReference>
<accession>A0ABW6R823</accession>
<sequence>MSNRVSLRDNHRLRVYRAEQRVRDLFDAADHTGERTIEVFDARITMPVEKRMADLEQAAAYLDGVLALRAVRRRLSRAGIAVTIRARKGHTAAHYEPDTHTIAIPMQRPSEVRELLLLHELAHHLQPPVSVAHGPQFCRVYCDLVRRVLGPEPAWLLRACLIDSGASYH</sequence>
<protein>
    <submittedName>
        <fullName evidence="1">TIGR04338 family metallohydrolase</fullName>
    </submittedName>
</protein>
<comment type="caution">
    <text evidence="1">The sequence shown here is derived from an EMBL/GenBank/DDBJ whole genome shotgun (WGS) entry which is preliminary data.</text>
</comment>
<dbReference type="NCBIfam" id="TIGR04338">
    <property type="entry name" value="HEXXH_Rv0185"/>
    <property type="match status" value="1"/>
</dbReference>
<evidence type="ECO:0000313" key="1">
    <source>
        <dbReference type="EMBL" id="MFF3228875.1"/>
    </source>
</evidence>
<evidence type="ECO:0000313" key="2">
    <source>
        <dbReference type="Proteomes" id="UP001601948"/>
    </source>
</evidence>
<organism evidence="1 2">
    <name type="scientific">Nocardia suismassiliense</name>
    <dbReference type="NCBI Taxonomy" id="2077092"/>
    <lineage>
        <taxon>Bacteria</taxon>
        <taxon>Bacillati</taxon>
        <taxon>Actinomycetota</taxon>
        <taxon>Actinomycetes</taxon>
        <taxon>Mycobacteriales</taxon>
        <taxon>Nocardiaceae</taxon>
        <taxon>Nocardia</taxon>
    </lineage>
</organism>
<keyword evidence="2" id="KW-1185">Reference proteome</keyword>